<dbReference type="EMBL" id="CP089982">
    <property type="protein sequence ID" value="WXA92521.1"/>
    <property type="molecule type" value="Genomic_DNA"/>
</dbReference>
<reference evidence="2 3" key="1">
    <citation type="submission" date="2021-12" db="EMBL/GenBank/DDBJ databases">
        <title>Discovery of the Pendulisporaceae a myxobacterial family with distinct sporulation behavior and unique specialized metabolism.</title>
        <authorList>
            <person name="Garcia R."/>
            <person name="Popoff A."/>
            <person name="Bader C.D."/>
            <person name="Loehr J."/>
            <person name="Walesch S."/>
            <person name="Walt C."/>
            <person name="Boldt J."/>
            <person name="Bunk B."/>
            <person name="Haeckl F.J.F.P.J."/>
            <person name="Gunesch A.P."/>
            <person name="Birkelbach J."/>
            <person name="Nuebel U."/>
            <person name="Pietschmann T."/>
            <person name="Bach T."/>
            <person name="Mueller R."/>
        </authorList>
    </citation>
    <scope>NUCLEOTIDE SEQUENCE [LARGE SCALE GENOMIC DNA]</scope>
    <source>
        <strain evidence="2 3">MSr12523</strain>
    </source>
</reference>
<accession>A0ABZ2K1B1</accession>
<evidence type="ECO:0000313" key="3">
    <source>
        <dbReference type="Proteomes" id="UP001379533"/>
    </source>
</evidence>
<dbReference type="PROSITE" id="PS51257">
    <property type="entry name" value="PROKAR_LIPOPROTEIN"/>
    <property type="match status" value="1"/>
</dbReference>
<protein>
    <recommendedName>
        <fullName evidence="4">Lipoprotein</fullName>
    </recommendedName>
</protein>
<feature type="signal peptide" evidence="1">
    <location>
        <begin position="1"/>
        <end position="20"/>
    </location>
</feature>
<sequence>MRTRISPWGLLALALGTACGSTQKPVTFVTSANVESGIDIVSRTLAAEGHSATSIDRQTGIVLTEWQDTGFGYGFVNQQPANIVRRYVVILAPSGNGANVTVRIDTKRCAQGWSTMSGVDRQGPWIVNLPGAYCQESPMIPGSFQEDIDALAGKIQQALAATAPKTI</sequence>
<dbReference type="RefSeq" id="WP_394843123.1">
    <property type="nucleotide sequence ID" value="NZ_CP089982.1"/>
</dbReference>
<dbReference type="Proteomes" id="UP001379533">
    <property type="component" value="Chromosome"/>
</dbReference>
<organism evidence="2 3">
    <name type="scientific">Pendulispora brunnea</name>
    <dbReference type="NCBI Taxonomy" id="2905690"/>
    <lineage>
        <taxon>Bacteria</taxon>
        <taxon>Pseudomonadati</taxon>
        <taxon>Myxococcota</taxon>
        <taxon>Myxococcia</taxon>
        <taxon>Myxococcales</taxon>
        <taxon>Sorangiineae</taxon>
        <taxon>Pendulisporaceae</taxon>
        <taxon>Pendulispora</taxon>
    </lineage>
</organism>
<gene>
    <name evidence="2" type="ORF">LZC95_39485</name>
</gene>
<name>A0ABZ2K1B1_9BACT</name>
<proteinExistence type="predicted"/>
<evidence type="ECO:0008006" key="4">
    <source>
        <dbReference type="Google" id="ProtNLM"/>
    </source>
</evidence>
<evidence type="ECO:0000313" key="2">
    <source>
        <dbReference type="EMBL" id="WXA92521.1"/>
    </source>
</evidence>
<keyword evidence="1" id="KW-0732">Signal</keyword>
<keyword evidence="3" id="KW-1185">Reference proteome</keyword>
<feature type="chain" id="PRO_5046095902" description="Lipoprotein" evidence="1">
    <location>
        <begin position="21"/>
        <end position="167"/>
    </location>
</feature>
<evidence type="ECO:0000256" key="1">
    <source>
        <dbReference type="SAM" id="SignalP"/>
    </source>
</evidence>